<dbReference type="InterPro" id="IPR005390">
    <property type="entry name" value="NeuromedU_rcpt"/>
</dbReference>
<feature type="transmembrane region" description="Helical" evidence="13">
    <location>
        <begin position="67"/>
        <end position="86"/>
    </location>
</feature>
<reference evidence="16" key="1">
    <citation type="submission" date="2025-08" db="UniProtKB">
        <authorList>
            <consortium name="RefSeq"/>
        </authorList>
    </citation>
    <scope>IDENTIFICATION</scope>
    <source>
        <tissue evidence="16">Sperm</tissue>
    </source>
</reference>
<evidence type="ECO:0000259" key="14">
    <source>
        <dbReference type="PROSITE" id="PS50262"/>
    </source>
</evidence>
<gene>
    <name evidence="16" type="primary">LOC116942821</name>
</gene>
<comment type="similarity">
    <text evidence="12">Belongs to the G-protein coupled receptor 1 family.</text>
</comment>
<evidence type="ECO:0000256" key="4">
    <source>
        <dbReference type="ARBA" id="ARBA00022692"/>
    </source>
</evidence>
<name>A0AAJ7T461_PETMA</name>
<feature type="transmembrane region" description="Helical" evidence="13">
    <location>
        <begin position="148"/>
        <end position="168"/>
    </location>
</feature>
<dbReference type="KEGG" id="pmrn:116942821"/>
<comment type="function">
    <text evidence="1">Receptor for the neuromedin-U and neuromedin-S neuropeptides.</text>
</comment>
<dbReference type="AlphaFoldDB" id="A0AAJ7T461"/>
<keyword evidence="5 13" id="KW-1133">Transmembrane helix</keyword>
<dbReference type="Pfam" id="PF00001">
    <property type="entry name" value="7tm_1"/>
    <property type="match status" value="1"/>
</dbReference>
<feature type="transmembrane region" description="Helical" evidence="13">
    <location>
        <begin position="262"/>
        <end position="281"/>
    </location>
</feature>
<feature type="transmembrane region" description="Helical" evidence="13">
    <location>
        <begin position="29"/>
        <end position="55"/>
    </location>
</feature>
<evidence type="ECO:0000313" key="16">
    <source>
        <dbReference type="RefSeq" id="XP_032811031.1"/>
    </source>
</evidence>
<keyword evidence="3" id="KW-1003">Cell membrane</keyword>
<dbReference type="SUPFAM" id="SSF81321">
    <property type="entry name" value="Family A G protein-coupled receptor-like"/>
    <property type="match status" value="1"/>
</dbReference>
<evidence type="ECO:0000256" key="9">
    <source>
        <dbReference type="ARBA" id="ARBA00023170"/>
    </source>
</evidence>
<evidence type="ECO:0000313" key="15">
    <source>
        <dbReference type="Proteomes" id="UP001318040"/>
    </source>
</evidence>
<keyword evidence="6 12" id="KW-0297">G-protein coupled receptor</keyword>
<evidence type="ECO:0000256" key="13">
    <source>
        <dbReference type="SAM" id="Phobius"/>
    </source>
</evidence>
<sequence length="415" mass="46229">MMGDANATPHNLTQDELLLRERGRRQSDFFVPICLTYSLIFAVGVGGNVLTCTVIASRKGMKTPTNFYLFSLAISDLLVLLLGMPLELYEMWSNYPFLFGRLGCYFRTALFETVCFASVLNVTALSLERYVAVVHPLRARSSSTRRRAVRVIAALWLLSGLLSLPNTLTHDLNFLVLPDGSPLDESAVCTVVHFWPYKYIVAVTAFLFYVLPMALISVLYCLMGLELREEKLCYGERRLQQADQPGGAGDNRLSVQRPPRRTVTKMLFVLVLVFGLCWAPFHVDRLFYSFVTKWTETLALVFNTVHIMAGVLFYLSSAVNPIIYNLLSTRFRAAFRELLFRQLSRSTSLGSSPAKLSLVNRHSLTALSGQTLNLGELVDLGCPAPLLPAQANATGPAARTAPLPVTRESIHHICL</sequence>
<dbReference type="PANTHER" id="PTHR24243:SF14">
    <property type="entry name" value="NEUROMEDIN-U RECEPTOR 2"/>
    <property type="match status" value="1"/>
</dbReference>
<keyword evidence="7 13" id="KW-0472">Membrane</keyword>
<dbReference type="SMART" id="SM01381">
    <property type="entry name" value="7TM_GPCR_Srsx"/>
    <property type="match status" value="1"/>
</dbReference>
<keyword evidence="8" id="KW-1015">Disulfide bond</keyword>
<dbReference type="PRINTS" id="PR01565">
    <property type="entry name" value="NEUROMEDINUR"/>
</dbReference>
<keyword evidence="10" id="KW-0325">Glycoprotein</keyword>
<dbReference type="InterPro" id="IPR017452">
    <property type="entry name" value="GPCR_Rhodpsn_7TM"/>
</dbReference>
<dbReference type="GeneID" id="116942821"/>
<accession>A0AAJ7T461</accession>
<evidence type="ECO:0000256" key="7">
    <source>
        <dbReference type="ARBA" id="ARBA00023136"/>
    </source>
</evidence>
<dbReference type="PRINTS" id="PR01567">
    <property type="entry name" value="NEUROMEDNU2R"/>
</dbReference>
<evidence type="ECO:0000256" key="2">
    <source>
        <dbReference type="ARBA" id="ARBA00004651"/>
    </source>
</evidence>
<feature type="transmembrane region" description="Helical" evidence="13">
    <location>
        <begin position="301"/>
        <end position="327"/>
    </location>
</feature>
<dbReference type="Proteomes" id="UP001318040">
    <property type="component" value="Chromosome 16"/>
</dbReference>
<evidence type="ECO:0000256" key="10">
    <source>
        <dbReference type="ARBA" id="ARBA00023180"/>
    </source>
</evidence>
<feature type="domain" description="G-protein coupled receptors family 1 profile" evidence="14">
    <location>
        <begin position="47"/>
        <end position="324"/>
    </location>
</feature>
<dbReference type="PROSITE" id="PS50262">
    <property type="entry name" value="G_PROTEIN_RECEP_F1_2"/>
    <property type="match status" value="1"/>
</dbReference>
<dbReference type="PROSITE" id="PS00237">
    <property type="entry name" value="G_PROTEIN_RECEP_F1_1"/>
    <property type="match status" value="1"/>
</dbReference>
<evidence type="ECO:0000256" key="12">
    <source>
        <dbReference type="RuleBase" id="RU000688"/>
    </source>
</evidence>
<dbReference type="InterPro" id="IPR005392">
    <property type="entry name" value="NeuromedU_rcpt_2"/>
</dbReference>
<dbReference type="Gene3D" id="1.20.1070.10">
    <property type="entry name" value="Rhodopsin 7-helix transmembrane proteins"/>
    <property type="match status" value="1"/>
</dbReference>
<dbReference type="PRINTS" id="PR00237">
    <property type="entry name" value="GPCRRHODOPSN"/>
</dbReference>
<feature type="transmembrane region" description="Helical" evidence="13">
    <location>
        <begin position="106"/>
        <end position="127"/>
    </location>
</feature>
<evidence type="ECO:0000256" key="8">
    <source>
        <dbReference type="ARBA" id="ARBA00023157"/>
    </source>
</evidence>
<organism evidence="15 16">
    <name type="scientific">Petromyzon marinus</name>
    <name type="common">Sea lamprey</name>
    <dbReference type="NCBI Taxonomy" id="7757"/>
    <lineage>
        <taxon>Eukaryota</taxon>
        <taxon>Metazoa</taxon>
        <taxon>Chordata</taxon>
        <taxon>Craniata</taxon>
        <taxon>Vertebrata</taxon>
        <taxon>Cyclostomata</taxon>
        <taxon>Hyperoartia</taxon>
        <taxon>Petromyzontiformes</taxon>
        <taxon>Petromyzontidae</taxon>
        <taxon>Petromyzon</taxon>
    </lineage>
</organism>
<feature type="transmembrane region" description="Helical" evidence="13">
    <location>
        <begin position="199"/>
        <end position="222"/>
    </location>
</feature>
<dbReference type="PANTHER" id="PTHR24243">
    <property type="entry name" value="G-PROTEIN COUPLED RECEPTOR"/>
    <property type="match status" value="1"/>
</dbReference>
<protein>
    <submittedName>
        <fullName evidence="16">Neuromedin-U receptor 2-like</fullName>
    </submittedName>
</protein>
<dbReference type="RefSeq" id="XP_032811031.1">
    <property type="nucleotide sequence ID" value="XM_032955140.1"/>
</dbReference>
<evidence type="ECO:0000256" key="1">
    <source>
        <dbReference type="ARBA" id="ARBA00003593"/>
    </source>
</evidence>
<keyword evidence="9 12" id="KW-0675">Receptor</keyword>
<dbReference type="GO" id="GO:0005886">
    <property type="term" value="C:plasma membrane"/>
    <property type="evidence" value="ECO:0007669"/>
    <property type="project" value="UniProtKB-SubCell"/>
</dbReference>
<keyword evidence="4 12" id="KW-0812">Transmembrane</keyword>
<evidence type="ECO:0000256" key="5">
    <source>
        <dbReference type="ARBA" id="ARBA00022989"/>
    </source>
</evidence>
<dbReference type="InterPro" id="IPR000276">
    <property type="entry name" value="GPCR_Rhodpsn"/>
</dbReference>
<evidence type="ECO:0000256" key="3">
    <source>
        <dbReference type="ARBA" id="ARBA00022475"/>
    </source>
</evidence>
<proteinExistence type="inferred from homology"/>
<comment type="subcellular location">
    <subcellularLocation>
        <location evidence="2">Cell membrane</location>
        <topology evidence="2">Multi-pass membrane protein</topology>
    </subcellularLocation>
</comment>
<dbReference type="GO" id="GO:0001607">
    <property type="term" value="F:neuromedin U receptor activity"/>
    <property type="evidence" value="ECO:0007669"/>
    <property type="project" value="InterPro"/>
</dbReference>
<evidence type="ECO:0000256" key="6">
    <source>
        <dbReference type="ARBA" id="ARBA00023040"/>
    </source>
</evidence>
<evidence type="ECO:0000256" key="11">
    <source>
        <dbReference type="ARBA" id="ARBA00023224"/>
    </source>
</evidence>
<keyword evidence="15" id="KW-1185">Reference proteome</keyword>
<keyword evidence="11 12" id="KW-0807">Transducer</keyword>